<evidence type="ECO:0000259" key="1">
    <source>
        <dbReference type="Pfam" id="PF00534"/>
    </source>
</evidence>
<name>A0A7W8E7W2_9BACT</name>
<dbReference type="PANTHER" id="PTHR45947:SF3">
    <property type="entry name" value="SULFOQUINOVOSYL TRANSFERASE SQD2"/>
    <property type="match status" value="1"/>
</dbReference>
<sequence>MRVAQAVFGVFHHFELARELERRGHLDRVYSTWPWSRLKREGLSRDKVKTFPWLHLPQLALQRSPLDLPALDDHLGYANALTFDLWTDLQFQRNLRRGEPSPDVLIAISGAGLQTGKHLQERGGLFVCDRGSTHQRYQENIVAEEYRRWGVERQVSDERDTVREEAIYAQADAITVPSSVAARSFVEMGVPASKVHTIPYGVRLENFHPTGEPAQNEFQVLFAGAAGLRKGVPYLLQGFAALRHPRKRLLIAGQVQEDLRTVLPNCPQENVEFLGAVPQSRLAELMSTSQALVLPSIEEGLALVQAQALACGCPVICSTNTGGENLLSDGVEGFITPIRDPEAVTQRLQQLADDPPLQAKMRAAALARVHAIGGWTEYGDRWERLLQDLLAKSARS</sequence>
<dbReference type="InterPro" id="IPR050194">
    <property type="entry name" value="Glycosyltransferase_grp1"/>
</dbReference>
<dbReference type="Pfam" id="PF13579">
    <property type="entry name" value="Glyco_trans_4_4"/>
    <property type="match status" value="1"/>
</dbReference>
<feature type="domain" description="Glycosyl transferase family 1" evidence="1">
    <location>
        <begin position="212"/>
        <end position="365"/>
    </location>
</feature>
<evidence type="ECO:0000313" key="3">
    <source>
        <dbReference type="EMBL" id="MBB5062147.1"/>
    </source>
</evidence>
<evidence type="ECO:0000313" key="4">
    <source>
        <dbReference type="Proteomes" id="UP000584867"/>
    </source>
</evidence>
<dbReference type="AlphaFoldDB" id="A0A7W8E7W2"/>
<dbReference type="InterPro" id="IPR001296">
    <property type="entry name" value="Glyco_trans_1"/>
</dbReference>
<dbReference type="CDD" id="cd03801">
    <property type="entry name" value="GT4_PimA-like"/>
    <property type="match status" value="1"/>
</dbReference>
<accession>A0A7W8E7W2</accession>
<dbReference type="Proteomes" id="UP000584867">
    <property type="component" value="Unassembled WGS sequence"/>
</dbReference>
<dbReference type="SUPFAM" id="SSF53756">
    <property type="entry name" value="UDP-Glycosyltransferase/glycogen phosphorylase"/>
    <property type="match status" value="1"/>
</dbReference>
<keyword evidence="3" id="KW-0808">Transferase</keyword>
<dbReference type="Pfam" id="PF00534">
    <property type="entry name" value="Glycos_transf_1"/>
    <property type="match status" value="1"/>
</dbReference>
<dbReference type="PANTHER" id="PTHR45947">
    <property type="entry name" value="SULFOQUINOVOSYL TRANSFERASE SQD2"/>
    <property type="match status" value="1"/>
</dbReference>
<protein>
    <submittedName>
        <fullName evidence="3">Glycosyltransferase involved in cell wall biosynthesis</fullName>
    </submittedName>
</protein>
<feature type="domain" description="Glycosyltransferase subfamily 4-like N-terminal" evidence="2">
    <location>
        <begin position="15"/>
        <end position="201"/>
    </location>
</feature>
<reference evidence="3 4" key="1">
    <citation type="submission" date="2020-08" db="EMBL/GenBank/DDBJ databases">
        <title>Genomic Encyclopedia of Type Strains, Phase IV (KMG-V): Genome sequencing to study the core and pangenomes of soil and plant-associated prokaryotes.</title>
        <authorList>
            <person name="Whitman W."/>
        </authorList>
    </citation>
    <scope>NUCLEOTIDE SEQUENCE [LARGE SCALE GENOMIC DNA]</scope>
    <source>
        <strain evidence="3 4">X5P3</strain>
    </source>
</reference>
<dbReference type="GO" id="GO:0016757">
    <property type="term" value="F:glycosyltransferase activity"/>
    <property type="evidence" value="ECO:0007669"/>
    <property type="project" value="InterPro"/>
</dbReference>
<comment type="caution">
    <text evidence="3">The sequence shown here is derived from an EMBL/GenBank/DDBJ whole genome shotgun (WGS) entry which is preliminary data.</text>
</comment>
<organism evidence="3 4">
    <name type="scientific">Granulicella mallensis</name>
    <dbReference type="NCBI Taxonomy" id="940614"/>
    <lineage>
        <taxon>Bacteria</taxon>
        <taxon>Pseudomonadati</taxon>
        <taxon>Acidobacteriota</taxon>
        <taxon>Terriglobia</taxon>
        <taxon>Terriglobales</taxon>
        <taxon>Acidobacteriaceae</taxon>
        <taxon>Granulicella</taxon>
    </lineage>
</organism>
<dbReference type="EMBL" id="JACHIO010000002">
    <property type="protein sequence ID" value="MBB5062147.1"/>
    <property type="molecule type" value="Genomic_DNA"/>
</dbReference>
<dbReference type="InterPro" id="IPR028098">
    <property type="entry name" value="Glyco_trans_4-like_N"/>
</dbReference>
<evidence type="ECO:0000259" key="2">
    <source>
        <dbReference type="Pfam" id="PF13579"/>
    </source>
</evidence>
<dbReference type="RefSeq" id="WP_184252649.1">
    <property type="nucleotide sequence ID" value="NZ_JACHIO010000002.1"/>
</dbReference>
<gene>
    <name evidence="3" type="ORF">HDF15_000474</name>
</gene>
<dbReference type="Gene3D" id="3.40.50.2000">
    <property type="entry name" value="Glycogen Phosphorylase B"/>
    <property type="match status" value="2"/>
</dbReference>
<proteinExistence type="predicted"/>